<dbReference type="EMBL" id="CP073910">
    <property type="protein sequence ID" value="QUT06135.1"/>
    <property type="molecule type" value="Genomic_DNA"/>
</dbReference>
<sequence>MRLLLLLAGALTLTACGQGEDSAAPAANQAAPETGATAQVAKLDEGQRNGVLEKAIRAAGEPCPAVTASERAEISTGVMGWRAHCDDGTAHLIQILSDGTAKVTSRTH</sequence>
<evidence type="ECO:0000313" key="3">
    <source>
        <dbReference type="Proteomes" id="UP000681425"/>
    </source>
</evidence>
<gene>
    <name evidence="2" type="ORF">KFK14_01175</name>
</gene>
<dbReference type="Proteomes" id="UP000681425">
    <property type="component" value="Chromosome"/>
</dbReference>
<feature type="signal peptide" evidence="1">
    <location>
        <begin position="1"/>
        <end position="17"/>
    </location>
</feature>
<reference evidence="2" key="1">
    <citation type="submission" date="2021-04" db="EMBL/GenBank/DDBJ databases">
        <title>Isolation of p-tert-butylphenol degrading bacteria Sphingobium phenoxybenzoativorans Tas13 from active sludge.</title>
        <authorList>
            <person name="Li Y."/>
        </authorList>
    </citation>
    <scope>NUCLEOTIDE SEQUENCE</scope>
    <source>
        <strain evidence="2">Tas13</strain>
    </source>
</reference>
<keyword evidence="1" id="KW-0732">Signal</keyword>
<evidence type="ECO:0000313" key="2">
    <source>
        <dbReference type="EMBL" id="QUT06135.1"/>
    </source>
</evidence>
<dbReference type="KEGG" id="spph:KFK14_01175"/>
<evidence type="ECO:0008006" key="4">
    <source>
        <dbReference type="Google" id="ProtNLM"/>
    </source>
</evidence>
<dbReference type="PROSITE" id="PS51257">
    <property type="entry name" value="PROKAR_LIPOPROTEIN"/>
    <property type="match status" value="1"/>
</dbReference>
<proteinExistence type="predicted"/>
<accession>A0A975K7B3</accession>
<keyword evidence="3" id="KW-1185">Reference proteome</keyword>
<name>A0A975K7B3_9SPHN</name>
<feature type="chain" id="PRO_5037882977" description="Lipoprotein" evidence="1">
    <location>
        <begin position="18"/>
        <end position="108"/>
    </location>
</feature>
<evidence type="ECO:0000256" key="1">
    <source>
        <dbReference type="SAM" id="SignalP"/>
    </source>
</evidence>
<organism evidence="2 3">
    <name type="scientific">Sphingobium phenoxybenzoativorans</name>
    <dbReference type="NCBI Taxonomy" id="1592790"/>
    <lineage>
        <taxon>Bacteria</taxon>
        <taxon>Pseudomonadati</taxon>
        <taxon>Pseudomonadota</taxon>
        <taxon>Alphaproteobacteria</taxon>
        <taxon>Sphingomonadales</taxon>
        <taxon>Sphingomonadaceae</taxon>
        <taxon>Sphingobium</taxon>
    </lineage>
</organism>
<dbReference type="RefSeq" id="WP_212609580.1">
    <property type="nucleotide sequence ID" value="NZ_CP073910.1"/>
</dbReference>
<protein>
    <recommendedName>
        <fullName evidence="4">Lipoprotein</fullName>
    </recommendedName>
</protein>
<dbReference type="AlphaFoldDB" id="A0A975K7B3"/>